<evidence type="ECO:0000256" key="2">
    <source>
        <dbReference type="ARBA" id="ARBA00023008"/>
    </source>
</evidence>
<dbReference type="PANTHER" id="PTHR12151:SF25">
    <property type="entry name" value="LINALOOL DEHYDRATASE_ISOMERASE DOMAIN-CONTAINING PROTEIN"/>
    <property type="match status" value="1"/>
</dbReference>
<dbReference type="InterPro" id="IPR003782">
    <property type="entry name" value="SCO1/SenC"/>
</dbReference>
<dbReference type="KEGG" id="cate:C2869_09745"/>
<dbReference type="Pfam" id="PF02630">
    <property type="entry name" value="SCO1-SenC"/>
    <property type="match status" value="1"/>
</dbReference>
<evidence type="ECO:0000256" key="4">
    <source>
        <dbReference type="PIRSR" id="PIRSR603782-2"/>
    </source>
</evidence>
<accession>A0A2S0VR47</accession>
<evidence type="ECO:0000313" key="7">
    <source>
        <dbReference type="Proteomes" id="UP000244441"/>
    </source>
</evidence>
<evidence type="ECO:0000256" key="3">
    <source>
        <dbReference type="PIRSR" id="PIRSR603782-1"/>
    </source>
</evidence>
<feature type="binding site" evidence="3">
    <location>
        <position position="78"/>
    </location>
    <ligand>
        <name>Cu cation</name>
        <dbReference type="ChEBI" id="CHEBI:23378"/>
    </ligand>
</feature>
<dbReference type="PANTHER" id="PTHR12151">
    <property type="entry name" value="ELECTRON TRANSPORT PROTIN SCO1/SENC FAMILY MEMBER"/>
    <property type="match status" value="1"/>
</dbReference>
<dbReference type="AlphaFoldDB" id="A0A2S0VR47"/>
<keyword evidence="2 3" id="KW-0186">Copper</keyword>
<proteinExistence type="inferred from homology"/>
<keyword evidence="7" id="KW-1185">Reference proteome</keyword>
<keyword evidence="3" id="KW-0479">Metal-binding</keyword>
<evidence type="ECO:0000313" key="6">
    <source>
        <dbReference type="EMBL" id="AWB66695.1"/>
    </source>
</evidence>
<dbReference type="InterPro" id="IPR013766">
    <property type="entry name" value="Thioredoxin_domain"/>
</dbReference>
<protein>
    <submittedName>
        <fullName evidence="6">SCO family protein</fullName>
    </submittedName>
</protein>
<dbReference type="PROSITE" id="PS51352">
    <property type="entry name" value="THIOREDOXIN_2"/>
    <property type="match status" value="1"/>
</dbReference>
<reference evidence="6 7" key="1">
    <citation type="submission" date="2018-01" db="EMBL/GenBank/DDBJ databases">
        <title>Genome sequence of a Cantenovulum-like bacteria.</title>
        <authorList>
            <person name="Tan W.R."/>
            <person name="Lau N.-S."/>
            <person name="Go F."/>
            <person name="Amirul A.-A.A."/>
        </authorList>
    </citation>
    <scope>NUCLEOTIDE SEQUENCE [LARGE SCALE GENOMIC DNA]</scope>
    <source>
        <strain evidence="6 7">CCB-QB4</strain>
    </source>
</reference>
<feature type="binding site" evidence="3">
    <location>
        <position position="167"/>
    </location>
    <ligand>
        <name>Cu cation</name>
        <dbReference type="ChEBI" id="CHEBI:23378"/>
    </ligand>
</feature>
<evidence type="ECO:0000259" key="5">
    <source>
        <dbReference type="PROSITE" id="PS51352"/>
    </source>
</evidence>
<evidence type="ECO:0000256" key="1">
    <source>
        <dbReference type="ARBA" id="ARBA00010996"/>
    </source>
</evidence>
<gene>
    <name evidence="6" type="ORF">C2869_09745</name>
</gene>
<sequence length="209" mass="23380">MNRSHISFALLCALIFGVLLGFYLNNKPIPEDTLSNVRIYQPERNLSPFQLVDHTGKVFTNAELQNKWSFVFLGYTYCPDICPTTMQGLASVYAHLQAVDQNVQVVMISADPQRDSVEVLGQYVPFFHPQFVGVTAEHKYLLPFTRELGLVYSMTEGTSQDNYLVNHSASIVLINPQGKIAALVKPDFSLTPPVVDYAKLVNLLEIVKA</sequence>
<comment type="similarity">
    <text evidence="1">Belongs to the SCO1/2 family.</text>
</comment>
<feature type="disulfide bond" description="Redox-active" evidence="4">
    <location>
        <begin position="78"/>
        <end position="82"/>
    </location>
</feature>
<dbReference type="SUPFAM" id="SSF52833">
    <property type="entry name" value="Thioredoxin-like"/>
    <property type="match status" value="1"/>
</dbReference>
<name>A0A2S0VR47_9ALTE</name>
<dbReference type="Proteomes" id="UP000244441">
    <property type="component" value="Chromosome"/>
</dbReference>
<dbReference type="Gene3D" id="3.40.30.10">
    <property type="entry name" value="Glutaredoxin"/>
    <property type="match status" value="1"/>
</dbReference>
<dbReference type="InterPro" id="IPR036249">
    <property type="entry name" value="Thioredoxin-like_sf"/>
</dbReference>
<dbReference type="CDD" id="cd02968">
    <property type="entry name" value="SCO"/>
    <property type="match status" value="1"/>
</dbReference>
<dbReference type="GO" id="GO:0046872">
    <property type="term" value="F:metal ion binding"/>
    <property type="evidence" value="ECO:0007669"/>
    <property type="project" value="UniProtKB-KW"/>
</dbReference>
<feature type="binding site" evidence="3">
    <location>
        <position position="82"/>
    </location>
    <ligand>
        <name>Cu cation</name>
        <dbReference type="ChEBI" id="CHEBI:23378"/>
    </ligand>
</feature>
<dbReference type="EMBL" id="CP026604">
    <property type="protein sequence ID" value="AWB66695.1"/>
    <property type="molecule type" value="Genomic_DNA"/>
</dbReference>
<keyword evidence="4" id="KW-1015">Disulfide bond</keyword>
<feature type="domain" description="Thioredoxin" evidence="5">
    <location>
        <begin position="40"/>
        <end position="209"/>
    </location>
</feature>
<organism evidence="6 7">
    <name type="scientific">Saccharobesus litoralis</name>
    <dbReference type="NCBI Taxonomy" id="2172099"/>
    <lineage>
        <taxon>Bacteria</taxon>
        <taxon>Pseudomonadati</taxon>
        <taxon>Pseudomonadota</taxon>
        <taxon>Gammaproteobacteria</taxon>
        <taxon>Alteromonadales</taxon>
        <taxon>Alteromonadaceae</taxon>
        <taxon>Saccharobesus</taxon>
    </lineage>
</organism>